<protein>
    <submittedName>
        <fullName evidence="2">Transcriptional regulator with XRE-family HTH domain</fullName>
    </submittedName>
</protein>
<dbReference type="SUPFAM" id="SSF47413">
    <property type="entry name" value="lambda repressor-like DNA-binding domains"/>
    <property type="match status" value="1"/>
</dbReference>
<dbReference type="SUPFAM" id="SSF48452">
    <property type="entry name" value="TPR-like"/>
    <property type="match status" value="1"/>
</dbReference>
<gene>
    <name evidence="2" type="ORF">J2S08_003364</name>
</gene>
<dbReference type="CDD" id="cd00093">
    <property type="entry name" value="HTH_XRE"/>
    <property type="match status" value="1"/>
</dbReference>
<dbReference type="Pfam" id="PF01381">
    <property type="entry name" value="HTH_3"/>
    <property type="match status" value="1"/>
</dbReference>
<dbReference type="EMBL" id="JAUSTT010000023">
    <property type="protein sequence ID" value="MDQ0177484.1"/>
    <property type="molecule type" value="Genomic_DNA"/>
</dbReference>
<accession>A0ABT9WWI0</accession>
<keyword evidence="3" id="KW-1185">Reference proteome</keyword>
<dbReference type="SMART" id="SM00530">
    <property type="entry name" value="HTH_XRE"/>
    <property type="match status" value="1"/>
</dbReference>
<dbReference type="InterPro" id="IPR001387">
    <property type="entry name" value="Cro/C1-type_HTH"/>
</dbReference>
<dbReference type="Gene3D" id="1.25.40.10">
    <property type="entry name" value="Tetratricopeptide repeat domain"/>
    <property type="match status" value="1"/>
</dbReference>
<dbReference type="Gene3D" id="1.10.260.40">
    <property type="entry name" value="lambda repressor-like DNA-binding domains"/>
    <property type="match status" value="1"/>
</dbReference>
<dbReference type="InterPro" id="IPR010982">
    <property type="entry name" value="Lambda_DNA-bd_dom_sf"/>
</dbReference>
<sequence>MKYGEILKFCRVKKGFTQLEVSEGICSVTHLSKIENGYKEVNIETLDLLFKKLDLTIGSVQEKYQFLSHILESFNKEICNCNFSKAQKYFNKLNKMEEDYLSYGLISDYYLLLFKYCLYTENTQQAGKYYAILRKSFCSLNNSEAEKFIFLEGIMLLKSNQLQMAKKQLIKCFHFTTIDKADFYYYYAIANGKSEYYGNAMESAIRALEIYKQSQNYIRILHANLLLGIILMQLESLGKAQKYFEEVLYKSDLVGAPHLKAAAFHNLGIVMRKLNKIEKAKFYLKKSLKYNKSIGDKKNCLNNLMELMHIQSSHKNQHEASKIIEEVLRLSKQLLDKDQFIKAKIESYKINKENNKLEKYLLRFAIPYFEKQNSKKSIIFCYKILLNLPNSKMEDKTYKMLTQKLLRFI</sequence>
<feature type="domain" description="HTH cro/C1-type" evidence="1">
    <location>
        <begin position="7"/>
        <end position="60"/>
    </location>
</feature>
<organism evidence="2 3">
    <name type="scientific">Bacillus chungangensis</name>
    <dbReference type="NCBI Taxonomy" id="587633"/>
    <lineage>
        <taxon>Bacteria</taxon>
        <taxon>Bacillati</taxon>
        <taxon>Bacillota</taxon>
        <taxon>Bacilli</taxon>
        <taxon>Bacillales</taxon>
        <taxon>Bacillaceae</taxon>
        <taxon>Bacillus</taxon>
    </lineage>
</organism>
<comment type="caution">
    <text evidence="2">The sequence shown here is derived from an EMBL/GenBank/DDBJ whole genome shotgun (WGS) entry which is preliminary data.</text>
</comment>
<name>A0ABT9WWI0_9BACI</name>
<dbReference type="RefSeq" id="WP_307231512.1">
    <property type="nucleotide sequence ID" value="NZ_JAUSTT010000023.1"/>
</dbReference>
<dbReference type="PROSITE" id="PS50943">
    <property type="entry name" value="HTH_CROC1"/>
    <property type="match status" value="1"/>
</dbReference>
<evidence type="ECO:0000313" key="3">
    <source>
        <dbReference type="Proteomes" id="UP001223586"/>
    </source>
</evidence>
<dbReference type="Proteomes" id="UP001223586">
    <property type="component" value="Unassembled WGS sequence"/>
</dbReference>
<proteinExistence type="predicted"/>
<reference evidence="2 3" key="1">
    <citation type="submission" date="2023-07" db="EMBL/GenBank/DDBJ databases">
        <title>Genomic Encyclopedia of Type Strains, Phase IV (KMG-IV): sequencing the most valuable type-strain genomes for metagenomic binning, comparative biology and taxonomic classification.</title>
        <authorList>
            <person name="Goeker M."/>
        </authorList>
    </citation>
    <scope>NUCLEOTIDE SEQUENCE [LARGE SCALE GENOMIC DNA]</scope>
    <source>
        <strain evidence="2 3">DSM 23837</strain>
    </source>
</reference>
<dbReference type="Pfam" id="PF13424">
    <property type="entry name" value="TPR_12"/>
    <property type="match status" value="1"/>
</dbReference>
<dbReference type="InterPro" id="IPR011990">
    <property type="entry name" value="TPR-like_helical_dom_sf"/>
</dbReference>
<evidence type="ECO:0000259" key="1">
    <source>
        <dbReference type="PROSITE" id="PS50943"/>
    </source>
</evidence>
<evidence type="ECO:0000313" key="2">
    <source>
        <dbReference type="EMBL" id="MDQ0177484.1"/>
    </source>
</evidence>